<dbReference type="Gene3D" id="1.20.1250.20">
    <property type="entry name" value="MFS general substrate transporter like domains"/>
    <property type="match status" value="1"/>
</dbReference>
<gene>
    <name evidence="9" type="ORF">D9613_007949</name>
</gene>
<keyword evidence="3 7" id="KW-0812">Transmembrane</keyword>
<dbReference type="PANTHER" id="PTHR23504:SF15">
    <property type="entry name" value="MAJOR FACILITATOR SUPERFAMILY (MFS) PROFILE DOMAIN-CONTAINING PROTEIN"/>
    <property type="match status" value="1"/>
</dbReference>
<feature type="transmembrane region" description="Helical" evidence="7">
    <location>
        <begin position="401"/>
        <end position="421"/>
    </location>
</feature>
<dbReference type="EMBL" id="JAACJL010000045">
    <property type="protein sequence ID" value="KAF4614202.1"/>
    <property type="molecule type" value="Genomic_DNA"/>
</dbReference>
<feature type="compositionally biased region" description="Polar residues" evidence="6">
    <location>
        <begin position="1"/>
        <end position="12"/>
    </location>
</feature>
<evidence type="ECO:0000259" key="8">
    <source>
        <dbReference type="PROSITE" id="PS50850"/>
    </source>
</evidence>
<evidence type="ECO:0000256" key="5">
    <source>
        <dbReference type="ARBA" id="ARBA00023136"/>
    </source>
</evidence>
<feature type="domain" description="Major facilitator superfamily (MFS) profile" evidence="8">
    <location>
        <begin position="34"/>
        <end position="501"/>
    </location>
</feature>
<evidence type="ECO:0000256" key="1">
    <source>
        <dbReference type="ARBA" id="ARBA00004141"/>
    </source>
</evidence>
<feature type="transmembrane region" description="Helical" evidence="7">
    <location>
        <begin position="477"/>
        <end position="496"/>
    </location>
</feature>
<dbReference type="GO" id="GO:0016020">
    <property type="term" value="C:membrane"/>
    <property type="evidence" value="ECO:0007669"/>
    <property type="project" value="UniProtKB-SubCell"/>
</dbReference>
<keyword evidence="10" id="KW-1185">Reference proteome</keyword>
<dbReference type="Proteomes" id="UP000521872">
    <property type="component" value="Unassembled WGS sequence"/>
</dbReference>
<evidence type="ECO:0000256" key="3">
    <source>
        <dbReference type="ARBA" id="ARBA00022692"/>
    </source>
</evidence>
<dbReference type="PANTHER" id="PTHR23504">
    <property type="entry name" value="MAJOR FACILITATOR SUPERFAMILY DOMAIN-CONTAINING PROTEIN 10"/>
    <property type="match status" value="1"/>
</dbReference>
<dbReference type="InterPro" id="IPR001958">
    <property type="entry name" value="Tet-R_TetA/multi-R_MdtG-like"/>
</dbReference>
<feature type="transmembrane region" description="Helical" evidence="7">
    <location>
        <begin position="340"/>
        <end position="359"/>
    </location>
</feature>
<evidence type="ECO:0000256" key="6">
    <source>
        <dbReference type="SAM" id="MobiDB-lite"/>
    </source>
</evidence>
<dbReference type="PROSITE" id="PS50850">
    <property type="entry name" value="MFS"/>
    <property type="match status" value="1"/>
</dbReference>
<dbReference type="PRINTS" id="PR01035">
    <property type="entry name" value="TCRTETA"/>
</dbReference>
<reference evidence="9 10" key="1">
    <citation type="submission" date="2019-12" db="EMBL/GenBank/DDBJ databases">
        <authorList>
            <person name="Floudas D."/>
            <person name="Bentzer J."/>
            <person name="Ahren D."/>
            <person name="Johansson T."/>
            <person name="Persson P."/>
            <person name="Tunlid A."/>
        </authorList>
    </citation>
    <scope>NUCLEOTIDE SEQUENCE [LARGE SCALE GENOMIC DNA]</scope>
    <source>
        <strain evidence="9 10">CBS 102.39</strain>
    </source>
</reference>
<keyword evidence="4 7" id="KW-1133">Transmembrane helix</keyword>
<dbReference type="InterPro" id="IPR020846">
    <property type="entry name" value="MFS_dom"/>
</dbReference>
<feature type="transmembrane region" description="Helical" evidence="7">
    <location>
        <begin position="107"/>
        <end position="132"/>
    </location>
</feature>
<evidence type="ECO:0000256" key="2">
    <source>
        <dbReference type="ARBA" id="ARBA00022448"/>
    </source>
</evidence>
<protein>
    <recommendedName>
        <fullName evidence="8">Major facilitator superfamily (MFS) profile domain-containing protein</fullName>
    </recommendedName>
</protein>
<evidence type="ECO:0000313" key="10">
    <source>
        <dbReference type="Proteomes" id="UP000521872"/>
    </source>
</evidence>
<sequence>MQASNDGETVGSTEERDTEVPRTLERRTPLPVVPLISVLLIQLAEPITATVIYPFINQFVRETGITGGDEAKTGYYAGIIESAFFFAESATVVQWGYLSDRYGRRPILLCAPLGLTIAMLGFGSSTTFWPLVAFRCLQGVFNGNIGVTKSVLAELTDSTNRPDAFALIPFTWSLGVTTAPMMGGTLANAADRWPDTLGRFPYIKTHPYFLPCLVAGAFTFATFIFDCFALKETLPSIVAREKAKKQQSSVSVDEESHLIAHSHENQIVYGTSQASAVPSYQATDIPRNSEINIIFSRPVLMTLINHMCLTFSDMCHSALLPLMYSTPIEYGGLGFDPFHIGIALGAFGLVNSIVQVNTLGPVIRKFGPRTVYRVSFSFLVGIFAMYPILHFLVQRAGRVDGFIIAGIFVQLSFQMMIYMAYGSLQIVLVECVPEGGPLGTVNGVGQMLGSGMRSIAPAFATSLFSVSIQRDLVGGNMVYYILLAVTIIAVRCSAFLPARPVSTTTSREASSR</sequence>
<evidence type="ECO:0000256" key="4">
    <source>
        <dbReference type="ARBA" id="ARBA00022989"/>
    </source>
</evidence>
<dbReference type="InterPro" id="IPR036259">
    <property type="entry name" value="MFS_trans_sf"/>
</dbReference>
<dbReference type="Pfam" id="PF07690">
    <property type="entry name" value="MFS_1"/>
    <property type="match status" value="1"/>
</dbReference>
<keyword evidence="5 7" id="KW-0472">Membrane</keyword>
<feature type="region of interest" description="Disordered" evidence="6">
    <location>
        <begin position="1"/>
        <end position="23"/>
    </location>
</feature>
<evidence type="ECO:0000256" key="7">
    <source>
        <dbReference type="SAM" id="Phobius"/>
    </source>
</evidence>
<keyword evidence="2" id="KW-0813">Transport</keyword>
<proteinExistence type="predicted"/>
<evidence type="ECO:0000313" key="9">
    <source>
        <dbReference type="EMBL" id="KAF4614202.1"/>
    </source>
</evidence>
<dbReference type="GO" id="GO:0022857">
    <property type="term" value="F:transmembrane transporter activity"/>
    <property type="evidence" value="ECO:0007669"/>
    <property type="project" value="InterPro"/>
</dbReference>
<comment type="caution">
    <text evidence="9">The sequence shown here is derived from an EMBL/GenBank/DDBJ whole genome shotgun (WGS) entry which is preliminary data.</text>
</comment>
<organism evidence="9 10">
    <name type="scientific">Agrocybe pediades</name>
    <dbReference type="NCBI Taxonomy" id="84607"/>
    <lineage>
        <taxon>Eukaryota</taxon>
        <taxon>Fungi</taxon>
        <taxon>Dikarya</taxon>
        <taxon>Basidiomycota</taxon>
        <taxon>Agaricomycotina</taxon>
        <taxon>Agaricomycetes</taxon>
        <taxon>Agaricomycetidae</taxon>
        <taxon>Agaricales</taxon>
        <taxon>Agaricineae</taxon>
        <taxon>Strophariaceae</taxon>
        <taxon>Agrocybe</taxon>
    </lineage>
</organism>
<name>A0A8H4VLQ9_9AGAR</name>
<feature type="compositionally biased region" description="Basic and acidic residues" evidence="6">
    <location>
        <begin position="13"/>
        <end position="23"/>
    </location>
</feature>
<feature type="transmembrane region" description="Helical" evidence="7">
    <location>
        <begin position="208"/>
        <end position="230"/>
    </location>
</feature>
<dbReference type="InterPro" id="IPR011701">
    <property type="entry name" value="MFS"/>
</dbReference>
<comment type="subcellular location">
    <subcellularLocation>
        <location evidence="1">Membrane</location>
        <topology evidence="1">Multi-pass membrane protein</topology>
    </subcellularLocation>
</comment>
<dbReference type="SUPFAM" id="SSF103473">
    <property type="entry name" value="MFS general substrate transporter"/>
    <property type="match status" value="1"/>
</dbReference>
<dbReference type="AlphaFoldDB" id="A0A8H4VLQ9"/>
<feature type="transmembrane region" description="Helical" evidence="7">
    <location>
        <begin position="371"/>
        <end position="389"/>
    </location>
</feature>
<accession>A0A8H4VLQ9</accession>